<dbReference type="OrthoDB" id="7374754at2"/>
<proteinExistence type="inferred from homology"/>
<evidence type="ECO:0000256" key="4">
    <source>
        <dbReference type="SAM" id="SignalP"/>
    </source>
</evidence>
<feature type="signal peptide" evidence="4">
    <location>
        <begin position="1"/>
        <end position="18"/>
    </location>
</feature>
<protein>
    <submittedName>
        <fullName evidence="6">NitT/TauT family transport system substrate-binding protein</fullName>
    </submittedName>
</protein>
<dbReference type="PROSITE" id="PS51257">
    <property type="entry name" value="PROKAR_LIPOPROTEIN"/>
    <property type="match status" value="1"/>
</dbReference>
<comment type="caution">
    <text evidence="6">The sequence shown here is derived from an EMBL/GenBank/DDBJ whole genome shotgun (WGS) entry which is preliminary data.</text>
</comment>
<dbReference type="Gene3D" id="3.40.190.10">
    <property type="entry name" value="Periplasmic binding protein-like II"/>
    <property type="match status" value="2"/>
</dbReference>
<dbReference type="Proteomes" id="UP000231742">
    <property type="component" value="Unassembled WGS sequence"/>
</dbReference>
<gene>
    <name evidence="6" type="ORF">CLV85_0886</name>
</gene>
<dbReference type="SUPFAM" id="SSF53850">
    <property type="entry name" value="Periplasmic binding protein-like II"/>
    <property type="match status" value="1"/>
</dbReference>
<evidence type="ECO:0000256" key="1">
    <source>
        <dbReference type="ARBA" id="ARBA00004418"/>
    </source>
</evidence>
<evidence type="ECO:0000313" key="6">
    <source>
        <dbReference type="EMBL" id="PJJ81707.1"/>
    </source>
</evidence>
<feature type="domain" description="SsuA/THI5-like" evidence="5">
    <location>
        <begin position="54"/>
        <end position="254"/>
    </location>
</feature>
<feature type="chain" id="PRO_5038654292" evidence="4">
    <location>
        <begin position="19"/>
        <end position="340"/>
    </location>
</feature>
<evidence type="ECO:0000256" key="2">
    <source>
        <dbReference type="ARBA" id="ARBA00010742"/>
    </source>
</evidence>
<comment type="subcellular location">
    <subcellularLocation>
        <location evidence="1">Periplasm</location>
    </subcellularLocation>
</comment>
<evidence type="ECO:0000259" key="5">
    <source>
        <dbReference type="Pfam" id="PF09084"/>
    </source>
</evidence>
<evidence type="ECO:0000313" key="7">
    <source>
        <dbReference type="Proteomes" id="UP000231742"/>
    </source>
</evidence>
<keyword evidence="7" id="KW-1185">Reference proteome</keyword>
<dbReference type="EMBL" id="PGFH01000001">
    <property type="protein sequence ID" value="PJJ81707.1"/>
    <property type="molecule type" value="Genomic_DNA"/>
</dbReference>
<dbReference type="RefSeq" id="WP_157847473.1">
    <property type="nucleotide sequence ID" value="NZ_BMZU01000001.1"/>
</dbReference>
<dbReference type="AlphaFoldDB" id="A0A2M9D7K5"/>
<name>A0A2M9D7K5_9MICO</name>
<dbReference type="PANTHER" id="PTHR30024:SF47">
    <property type="entry name" value="TAURINE-BINDING PERIPLASMIC PROTEIN"/>
    <property type="match status" value="1"/>
</dbReference>
<dbReference type="GO" id="GO:0042597">
    <property type="term" value="C:periplasmic space"/>
    <property type="evidence" value="ECO:0007669"/>
    <property type="project" value="UniProtKB-SubCell"/>
</dbReference>
<dbReference type="Pfam" id="PF09084">
    <property type="entry name" value="NMT1"/>
    <property type="match status" value="1"/>
</dbReference>
<reference evidence="6 7" key="1">
    <citation type="submission" date="2017-11" db="EMBL/GenBank/DDBJ databases">
        <title>Genomic Encyclopedia of Archaeal and Bacterial Type Strains, Phase II (KMG-II): From Individual Species to Whole Genera.</title>
        <authorList>
            <person name="Goeker M."/>
        </authorList>
    </citation>
    <scope>NUCLEOTIDE SEQUENCE [LARGE SCALE GENOMIC DNA]</scope>
    <source>
        <strain evidence="6 7">DSM 16400</strain>
    </source>
</reference>
<organism evidence="6 7">
    <name type="scientific">Salinibacterium amurskyense</name>
    <dbReference type="NCBI Taxonomy" id="205941"/>
    <lineage>
        <taxon>Bacteria</taxon>
        <taxon>Bacillati</taxon>
        <taxon>Actinomycetota</taxon>
        <taxon>Actinomycetes</taxon>
        <taxon>Micrococcales</taxon>
        <taxon>Microbacteriaceae</taxon>
        <taxon>Salinibacterium</taxon>
    </lineage>
</organism>
<accession>A0A2M9D7K5</accession>
<keyword evidence="3 4" id="KW-0732">Signal</keyword>
<comment type="similarity">
    <text evidence="2">Belongs to the bacterial solute-binding protein SsuA/TauA family.</text>
</comment>
<dbReference type="PANTHER" id="PTHR30024">
    <property type="entry name" value="ALIPHATIC SULFONATES-BINDING PROTEIN-RELATED"/>
    <property type="match status" value="1"/>
</dbReference>
<sequence length="340" mass="35462">MKKKMLGAAAVAATFALALTGCTTDSGSTDSSGEDLIAINVGYIDTSINGVGIIAVANDQDLWTEAGLDVNLVPFTNGPTQIQAMASGSLDVGYIGGGAMWMPASGQGTVITPNESTFGDYLIASPESGATDMADLKGLKIGVPDGGSGEMILALALEEAGLTEADIERIPLDPPSVVSAFVAGQIDVAAIFSPLSDQIFESVPDAEIIANNRDFPETEFLGAWVASNDAAADKSEALTRFLEVWIQANDYRISDTEDTVALSAALSGAPADQLQSQADGLEWWTSDQILADNADGSTFERFGAFTQLFVEVGRLTTDEASAPEDFINVDLFAAAKDNLK</sequence>
<evidence type="ECO:0000256" key="3">
    <source>
        <dbReference type="ARBA" id="ARBA00022729"/>
    </source>
</evidence>
<dbReference type="InterPro" id="IPR015168">
    <property type="entry name" value="SsuA/THI5"/>
</dbReference>